<organism evidence="20 21">
    <name type="scientific">Brassicogethes aeneus</name>
    <name type="common">Rape pollen beetle</name>
    <name type="synonym">Meligethes aeneus</name>
    <dbReference type="NCBI Taxonomy" id="1431903"/>
    <lineage>
        <taxon>Eukaryota</taxon>
        <taxon>Metazoa</taxon>
        <taxon>Ecdysozoa</taxon>
        <taxon>Arthropoda</taxon>
        <taxon>Hexapoda</taxon>
        <taxon>Insecta</taxon>
        <taxon>Pterygota</taxon>
        <taxon>Neoptera</taxon>
        <taxon>Endopterygota</taxon>
        <taxon>Coleoptera</taxon>
        <taxon>Polyphaga</taxon>
        <taxon>Cucujiformia</taxon>
        <taxon>Nitidulidae</taxon>
        <taxon>Meligethinae</taxon>
        <taxon>Brassicogethes</taxon>
    </lineage>
</organism>
<evidence type="ECO:0000256" key="14">
    <source>
        <dbReference type="ARBA" id="ARBA00023242"/>
    </source>
</evidence>
<keyword evidence="18" id="KW-1133">Transmembrane helix</keyword>
<gene>
    <name evidence="20" type="ORF">MELIAE_LOCUS8945</name>
</gene>
<dbReference type="InterPro" id="IPR042556">
    <property type="entry name" value="AZUL_sf"/>
</dbReference>
<evidence type="ECO:0000256" key="4">
    <source>
        <dbReference type="ARBA" id="ARBA00012485"/>
    </source>
</evidence>
<reference evidence="20" key="1">
    <citation type="submission" date="2021-12" db="EMBL/GenBank/DDBJ databases">
        <authorList>
            <person name="King R."/>
        </authorList>
    </citation>
    <scope>NUCLEOTIDE SEQUENCE</scope>
</reference>
<evidence type="ECO:0000256" key="6">
    <source>
        <dbReference type="ARBA" id="ARBA00022553"/>
    </source>
</evidence>
<name>A0A9P0BA65_BRAAE</name>
<dbReference type="GO" id="GO:0000209">
    <property type="term" value="P:protein polyubiquitination"/>
    <property type="evidence" value="ECO:0007669"/>
    <property type="project" value="InterPro"/>
</dbReference>
<evidence type="ECO:0000313" key="20">
    <source>
        <dbReference type="EMBL" id="CAH0558670.1"/>
    </source>
</evidence>
<dbReference type="InterPro" id="IPR044611">
    <property type="entry name" value="E3A/B/C-like"/>
</dbReference>
<evidence type="ECO:0000256" key="8">
    <source>
        <dbReference type="ARBA" id="ARBA00022723"/>
    </source>
</evidence>
<sequence>MPLRHTYIHILNFPLFIVYKNNQDSSSSHSECNLIKTDNKDNIMKRAAAKKLIERYFYQLTDGCGNPSCNNKCCASSGNVSTLTPNEAAAQAIQLFSEDATLCERHPNKIARTQILGSKTKIKIDSLPTNEILLAKREFNSVINRKLGTAKTLFLNENILMDLIADCKKKENFSPLIRTLGEIFSSIECLSRSFLQTDIFSETNTNKSKTDVISGLDKEAVRSLEGEKDKDEDSCTELSKNSIPPVDIPSLRRCYSAILELNSSIYENTLVNALVTLAGNLQMELPTRKDKMNHDDILNVLIIVFEIPVLGSGDFLETALPAICRASQCLNVEVMAKLARTWSRPDRSSLRNILENLQQLITLRVIVSNFHREFYVQNENVITSATKLMKILYYANMLAGVLESSELRNIEDINSSMDDSYLAIKLNTSSDPLATELGINILDCRKPYLPFSDFYNEPLSEAIEMDKDFANYKSDHGKFSFMDYPFILTPATKIMGLYFDNRIRMYSERRISILQAITGQPSSHPYLRLKVRRDHIIDDALVELEMISMDYPNDFKKQLVVEFEGEQGIDEGGVSKEFFQLVIEEIFNPDYGMFTVQPDSQTVWFNPTSFETDAQFILIGIVLGLAIYNNVILAVNFPMVVYRKLMGKRGSFEDLQDLNPPLYNSLKSMLDYNKPDFEDVFMQTFRISYTDVFGSLITYDLKDNGDEISVTLENKYDFVDLYSNYLLNKSVEKQFFAFYKGFQMVVDESPLELLFRPEEIELLICGSKNFDFDELEISTEYDGGYTTETQIIKDFWSIVHAFTLDDKRKLLQFTTGSDRVPVGGLGRLKLVIAKNGPDSNRLPTSHTCFNVLLLPEYASKEKLKDRLIKAINYSKGFGML</sequence>
<dbReference type="EMBL" id="OV121137">
    <property type="protein sequence ID" value="CAH0558670.1"/>
    <property type="molecule type" value="Genomic_DNA"/>
</dbReference>
<dbReference type="Gene3D" id="3.30.2160.10">
    <property type="entry name" value="Hect, E3 ligase catalytic domain"/>
    <property type="match status" value="1"/>
</dbReference>
<dbReference type="PANTHER" id="PTHR45700">
    <property type="entry name" value="UBIQUITIN-PROTEIN LIGASE E3C"/>
    <property type="match status" value="1"/>
</dbReference>
<dbReference type="GO" id="GO:0005737">
    <property type="term" value="C:cytoplasm"/>
    <property type="evidence" value="ECO:0007669"/>
    <property type="project" value="UniProtKB-SubCell"/>
</dbReference>
<keyword evidence="21" id="KW-1185">Reference proteome</keyword>
<dbReference type="Gene3D" id="6.10.130.10">
    <property type="entry name" value="Ubiquitin-protein ligase E3A, N-terminal zinc-binding domain (AZUL)"/>
    <property type="match status" value="1"/>
</dbReference>
<dbReference type="SUPFAM" id="SSF56204">
    <property type="entry name" value="Hect, E3 ligase catalytic domain"/>
    <property type="match status" value="1"/>
</dbReference>
<dbReference type="GO" id="GO:0061630">
    <property type="term" value="F:ubiquitin protein ligase activity"/>
    <property type="evidence" value="ECO:0007669"/>
    <property type="project" value="UniProtKB-EC"/>
</dbReference>
<dbReference type="GO" id="GO:0030518">
    <property type="term" value="P:nuclear receptor-mediated steroid hormone signaling pathway"/>
    <property type="evidence" value="ECO:0007669"/>
    <property type="project" value="UniProtKB-ARBA"/>
</dbReference>
<dbReference type="CDD" id="cd00078">
    <property type="entry name" value="HECTc"/>
    <property type="match status" value="1"/>
</dbReference>
<keyword evidence="18" id="KW-0472">Membrane</keyword>
<dbReference type="InterPro" id="IPR032353">
    <property type="entry name" value="AZUL"/>
</dbReference>
<keyword evidence="5" id="KW-0963">Cytoplasm</keyword>
<evidence type="ECO:0000256" key="1">
    <source>
        <dbReference type="ARBA" id="ARBA00000885"/>
    </source>
</evidence>
<dbReference type="Proteomes" id="UP001154078">
    <property type="component" value="Chromosome 6"/>
</dbReference>
<keyword evidence="18" id="KW-0812">Transmembrane</keyword>
<dbReference type="FunFam" id="3.30.2160.10:FF:000004">
    <property type="entry name" value="probable E3 ubiquitin-protein ligase HERC4 isoform X1"/>
    <property type="match status" value="1"/>
</dbReference>
<proteinExistence type="predicted"/>
<dbReference type="FunFam" id="3.30.2410.10:FF:000003">
    <property type="entry name" value="probable E3 ubiquitin-protein ligase HERC4 isoform X1"/>
    <property type="match status" value="1"/>
</dbReference>
<dbReference type="GO" id="GO:0000502">
    <property type="term" value="C:proteasome complex"/>
    <property type="evidence" value="ECO:0007669"/>
    <property type="project" value="UniProtKB-KW"/>
</dbReference>
<dbReference type="GO" id="GO:0080090">
    <property type="term" value="P:regulation of primary metabolic process"/>
    <property type="evidence" value="ECO:0007669"/>
    <property type="project" value="UniProtKB-ARBA"/>
</dbReference>
<evidence type="ECO:0000256" key="16">
    <source>
        <dbReference type="ARBA" id="ARBA00077235"/>
    </source>
</evidence>
<dbReference type="AlphaFoldDB" id="A0A9P0BA65"/>
<evidence type="ECO:0000256" key="10">
    <source>
        <dbReference type="ARBA" id="ARBA00022786"/>
    </source>
</evidence>
<dbReference type="InterPro" id="IPR000569">
    <property type="entry name" value="HECT_dom"/>
</dbReference>
<evidence type="ECO:0000256" key="3">
    <source>
        <dbReference type="ARBA" id="ARBA00004496"/>
    </source>
</evidence>
<keyword evidence="13" id="KW-0090">Biological rhythms</keyword>
<evidence type="ECO:0000256" key="12">
    <source>
        <dbReference type="ARBA" id="ARBA00022942"/>
    </source>
</evidence>
<dbReference type="GO" id="GO:0010604">
    <property type="term" value="P:positive regulation of macromolecule metabolic process"/>
    <property type="evidence" value="ECO:0007669"/>
    <property type="project" value="UniProtKB-ARBA"/>
</dbReference>
<comment type="catalytic activity">
    <reaction evidence="1">
        <text>S-ubiquitinyl-[E2 ubiquitin-conjugating enzyme]-L-cysteine + [acceptor protein]-L-lysine = [E2 ubiquitin-conjugating enzyme]-L-cysteine + N(6)-ubiquitinyl-[acceptor protein]-L-lysine.</text>
        <dbReference type="EC" id="2.3.2.26"/>
    </reaction>
</comment>
<dbReference type="GO" id="GO:0005634">
    <property type="term" value="C:nucleus"/>
    <property type="evidence" value="ECO:0007669"/>
    <property type="project" value="UniProtKB-SubCell"/>
</dbReference>
<comment type="subcellular location">
    <subcellularLocation>
        <location evidence="3">Cytoplasm</location>
    </subcellularLocation>
    <subcellularLocation>
        <location evidence="2">Nucleus</location>
    </subcellularLocation>
</comment>
<dbReference type="EC" id="2.3.2.26" evidence="4"/>
<keyword evidence="7" id="KW-0808">Transferase</keyword>
<keyword evidence="14" id="KW-0539">Nucleus</keyword>
<dbReference type="OrthoDB" id="5981550at2759"/>
<dbReference type="PANTHER" id="PTHR45700:SF8">
    <property type="entry name" value="HECT-TYPE E3 UBIQUITIN TRANSFERASE"/>
    <property type="match status" value="1"/>
</dbReference>
<evidence type="ECO:0000256" key="5">
    <source>
        <dbReference type="ARBA" id="ARBA00022490"/>
    </source>
</evidence>
<evidence type="ECO:0000256" key="18">
    <source>
        <dbReference type="SAM" id="Phobius"/>
    </source>
</evidence>
<dbReference type="Pfam" id="PF00632">
    <property type="entry name" value="HECT"/>
    <property type="match status" value="1"/>
</dbReference>
<dbReference type="GO" id="GO:0008270">
    <property type="term" value="F:zinc ion binding"/>
    <property type="evidence" value="ECO:0007669"/>
    <property type="project" value="UniProtKB-KW"/>
</dbReference>
<evidence type="ECO:0000256" key="2">
    <source>
        <dbReference type="ARBA" id="ARBA00004123"/>
    </source>
</evidence>
<dbReference type="Gene3D" id="3.90.1750.10">
    <property type="entry name" value="Hect, E3 ligase catalytic domains"/>
    <property type="match status" value="1"/>
</dbReference>
<evidence type="ECO:0000256" key="17">
    <source>
        <dbReference type="ARBA" id="ARBA00077264"/>
    </source>
</evidence>
<evidence type="ECO:0000256" key="13">
    <source>
        <dbReference type="ARBA" id="ARBA00023108"/>
    </source>
</evidence>
<dbReference type="Pfam" id="PF16558">
    <property type="entry name" value="AZUL"/>
    <property type="match status" value="1"/>
</dbReference>
<dbReference type="FunFam" id="3.90.1750.10:FF:000008">
    <property type="entry name" value="Putative ubiquitin-protein ligase E3A"/>
    <property type="match status" value="1"/>
</dbReference>
<keyword evidence="8" id="KW-0479">Metal-binding</keyword>
<dbReference type="SMART" id="SM00119">
    <property type="entry name" value="HECTc"/>
    <property type="match status" value="1"/>
</dbReference>
<dbReference type="GO" id="GO:0009966">
    <property type="term" value="P:regulation of signal transduction"/>
    <property type="evidence" value="ECO:0007669"/>
    <property type="project" value="UniProtKB-ARBA"/>
</dbReference>
<evidence type="ECO:0000256" key="9">
    <source>
        <dbReference type="ARBA" id="ARBA00022771"/>
    </source>
</evidence>
<evidence type="ECO:0000259" key="19">
    <source>
        <dbReference type="SMART" id="SM00119"/>
    </source>
</evidence>
<dbReference type="InterPro" id="IPR035983">
    <property type="entry name" value="Hect_E3_ubiquitin_ligase"/>
</dbReference>
<feature type="domain" description="HECT" evidence="19">
    <location>
        <begin position="549"/>
        <end position="880"/>
    </location>
</feature>
<dbReference type="GO" id="GO:0048513">
    <property type="term" value="P:animal organ development"/>
    <property type="evidence" value="ECO:0007669"/>
    <property type="project" value="UniProtKB-ARBA"/>
</dbReference>
<feature type="transmembrane region" description="Helical" evidence="18">
    <location>
        <begin position="616"/>
        <end position="642"/>
    </location>
</feature>
<keyword evidence="11" id="KW-0862">Zinc</keyword>
<dbReference type="GO" id="GO:0042752">
    <property type="term" value="P:regulation of circadian rhythm"/>
    <property type="evidence" value="ECO:0007669"/>
    <property type="project" value="UniProtKB-ARBA"/>
</dbReference>
<keyword evidence="6" id="KW-0597">Phosphoprotein</keyword>
<evidence type="ECO:0000313" key="21">
    <source>
        <dbReference type="Proteomes" id="UP001154078"/>
    </source>
</evidence>
<evidence type="ECO:0000256" key="15">
    <source>
        <dbReference type="ARBA" id="ARBA00067504"/>
    </source>
</evidence>
<dbReference type="GO" id="GO:0048511">
    <property type="term" value="P:rhythmic process"/>
    <property type="evidence" value="ECO:0007669"/>
    <property type="project" value="UniProtKB-KW"/>
</dbReference>
<protein>
    <recommendedName>
        <fullName evidence="15">Ubiquitin-protein ligase E3A</fullName>
        <ecNumber evidence="4">2.3.2.26</ecNumber>
    </recommendedName>
    <alternativeName>
        <fullName evidence="17">HECT-type ubiquitin transferase E3A</fullName>
    </alternativeName>
    <alternativeName>
        <fullName evidence="16">Oncogenic protein-associated protein E6-AP</fullName>
    </alternativeName>
</protein>
<accession>A0A9P0BA65</accession>
<keyword evidence="12" id="KW-0647">Proteasome</keyword>
<keyword evidence="10" id="KW-0833">Ubl conjugation pathway</keyword>
<dbReference type="GO" id="GO:0006511">
    <property type="term" value="P:ubiquitin-dependent protein catabolic process"/>
    <property type="evidence" value="ECO:0007669"/>
    <property type="project" value="UniProtKB-ARBA"/>
</dbReference>
<keyword evidence="9" id="KW-0863">Zinc-finger</keyword>
<evidence type="ECO:0000256" key="11">
    <source>
        <dbReference type="ARBA" id="ARBA00022833"/>
    </source>
</evidence>
<evidence type="ECO:0000256" key="7">
    <source>
        <dbReference type="ARBA" id="ARBA00022679"/>
    </source>
</evidence>
<dbReference type="GO" id="GO:0048731">
    <property type="term" value="P:system development"/>
    <property type="evidence" value="ECO:0007669"/>
    <property type="project" value="UniProtKB-ARBA"/>
</dbReference>
<dbReference type="Gene3D" id="3.30.2410.10">
    <property type="entry name" value="Hect, E3 ligase catalytic domain"/>
    <property type="match status" value="1"/>
</dbReference>